<dbReference type="PANTHER" id="PTHR30349">
    <property type="entry name" value="PHAGE INTEGRASE-RELATED"/>
    <property type="match status" value="1"/>
</dbReference>
<comment type="caution">
    <text evidence="4">The sequence shown here is derived from an EMBL/GenBank/DDBJ whole genome shotgun (WGS) entry which is preliminary data.</text>
</comment>
<proteinExistence type="predicted"/>
<dbReference type="CDD" id="cd00397">
    <property type="entry name" value="DNA_BRE_C"/>
    <property type="match status" value="1"/>
</dbReference>
<dbReference type="Pfam" id="PF00589">
    <property type="entry name" value="Phage_integrase"/>
    <property type="match status" value="1"/>
</dbReference>
<dbReference type="RefSeq" id="WP_095602904.1">
    <property type="nucleotide sequence ID" value="NZ_NSKA01000002.1"/>
</dbReference>
<evidence type="ECO:0000256" key="2">
    <source>
        <dbReference type="ARBA" id="ARBA00023172"/>
    </source>
</evidence>
<dbReference type="EMBL" id="NSKA01000002">
    <property type="protein sequence ID" value="PAU72444.1"/>
    <property type="molecule type" value="Genomic_DNA"/>
</dbReference>
<dbReference type="Gene3D" id="1.10.443.10">
    <property type="entry name" value="Intergrase catalytic core"/>
    <property type="match status" value="1"/>
</dbReference>
<sequence>MIFKIKHFIAADGERFSQLYNGDSTGFPLYYPTSYIARSVRPSVTHETQKVHLEAIKRVCEWEALQNISIAVRFQGREYLRQFEIDGLVRHITASRRSGKGEVISRNKANTYIAYAANYLRWLADETITELNSDIKTAIDKQHEALLSSVARKSGSSPANKQRILAMRLPDEAAQALRKLFEEPLHCVQKNGDKGPRIRNILMLRILYETGMRRGELLSLKLGNFMEAISGESAQLRIERNHHDEFDSRAQQPVAKTLGRTVNISTEAEQQLIAYRDHWRPNSDCHFLFINHRAGRTQGRPVTMTGFYSALNNLKEVFPALAPLYPHLLRHDWNYRFSQKADMERMDFESERTIREMLMGWTPNSEMSLLYNQRHIQERANEIGREIASDTINRGDKKCPAILHRQ</sequence>
<feature type="domain" description="Tyr recombinase" evidence="3">
    <location>
        <begin position="164"/>
        <end position="389"/>
    </location>
</feature>
<evidence type="ECO:0000313" key="4">
    <source>
        <dbReference type="EMBL" id="PAU72444.1"/>
    </source>
</evidence>
<accession>A0ABX4HIZ9</accession>
<keyword evidence="1" id="KW-0229">DNA integration</keyword>
<dbReference type="InterPro" id="IPR002104">
    <property type="entry name" value="Integrase_catalytic"/>
</dbReference>
<keyword evidence="2" id="KW-0233">DNA recombination</keyword>
<gene>
    <name evidence="4" type="ORF">CK497_04785</name>
</gene>
<evidence type="ECO:0000313" key="5">
    <source>
        <dbReference type="Proteomes" id="UP000218675"/>
    </source>
</evidence>
<protein>
    <submittedName>
        <fullName evidence="4">Integrase</fullName>
    </submittedName>
</protein>
<dbReference type="InterPro" id="IPR050090">
    <property type="entry name" value="Tyrosine_recombinase_XerCD"/>
</dbReference>
<reference evidence="4 5" key="1">
    <citation type="submission" date="2017-08" db="EMBL/GenBank/DDBJ databases">
        <title>Halomonas binhaiensis sp. nov., isolated from saline alkaline soil.</title>
        <authorList>
            <person name="Wang D."/>
            <person name="Zhang G."/>
        </authorList>
    </citation>
    <scope>NUCLEOTIDE SEQUENCE [LARGE SCALE GENOMIC DNA]</scope>
    <source>
        <strain evidence="4 5">WN018</strain>
    </source>
</reference>
<dbReference type="InterPro" id="IPR011010">
    <property type="entry name" value="DNA_brk_join_enz"/>
</dbReference>
<dbReference type="InterPro" id="IPR013762">
    <property type="entry name" value="Integrase-like_cat_sf"/>
</dbReference>
<organism evidence="4 5">
    <name type="scientific">Vreelandella alkaliphila</name>
    <dbReference type="NCBI Taxonomy" id="272774"/>
    <lineage>
        <taxon>Bacteria</taxon>
        <taxon>Pseudomonadati</taxon>
        <taxon>Pseudomonadota</taxon>
        <taxon>Gammaproteobacteria</taxon>
        <taxon>Oceanospirillales</taxon>
        <taxon>Halomonadaceae</taxon>
        <taxon>Vreelandella</taxon>
    </lineage>
</organism>
<evidence type="ECO:0000259" key="3">
    <source>
        <dbReference type="PROSITE" id="PS51898"/>
    </source>
</evidence>
<dbReference type="SUPFAM" id="SSF56349">
    <property type="entry name" value="DNA breaking-rejoining enzymes"/>
    <property type="match status" value="1"/>
</dbReference>
<dbReference type="PANTHER" id="PTHR30349:SF87">
    <property type="entry name" value="TRANSPOSASE A"/>
    <property type="match status" value="1"/>
</dbReference>
<evidence type="ECO:0000256" key="1">
    <source>
        <dbReference type="ARBA" id="ARBA00022908"/>
    </source>
</evidence>
<keyword evidence="5" id="KW-1185">Reference proteome</keyword>
<name>A0ABX4HIZ9_9GAMM</name>
<dbReference type="Proteomes" id="UP000218675">
    <property type="component" value="Unassembled WGS sequence"/>
</dbReference>
<dbReference type="PROSITE" id="PS51898">
    <property type="entry name" value="TYR_RECOMBINASE"/>
    <property type="match status" value="1"/>
</dbReference>